<evidence type="ECO:0000256" key="5">
    <source>
        <dbReference type="ARBA" id="ARBA00022824"/>
    </source>
</evidence>
<name>A0A267GJG4_9PLAT</name>
<evidence type="ECO:0000256" key="13">
    <source>
        <dbReference type="SAM" id="Phobius"/>
    </source>
</evidence>
<dbReference type="PANTHER" id="PTHR10751">
    <property type="entry name" value="GUANYLATE BINDING PROTEIN"/>
    <property type="match status" value="1"/>
</dbReference>
<dbReference type="Proteomes" id="UP000215902">
    <property type="component" value="Unassembled WGS sequence"/>
</dbReference>
<proteinExistence type="inferred from homology"/>
<keyword evidence="6" id="KW-0460">Magnesium</keyword>
<dbReference type="InterPro" id="IPR036543">
    <property type="entry name" value="Guanylate-bd_C_sf"/>
</dbReference>
<feature type="non-terminal residue" evidence="15">
    <location>
        <position position="1"/>
    </location>
</feature>
<dbReference type="GO" id="GO:0003924">
    <property type="term" value="F:GTPase activity"/>
    <property type="evidence" value="ECO:0007669"/>
    <property type="project" value="InterPro"/>
</dbReference>
<dbReference type="FunFam" id="3.40.50.300:FF:003207">
    <property type="entry name" value="ATLastiN (Endoplasmic reticulum GTPase) related"/>
    <property type="match status" value="1"/>
</dbReference>
<dbReference type="SUPFAM" id="SSF52540">
    <property type="entry name" value="P-loop containing nucleoside triphosphate hydrolases"/>
    <property type="match status" value="1"/>
</dbReference>
<dbReference type="Gene3D" id="1.20.58.420">
    <property type="entry name" value="AHSP"/>
    <property type="match status" value="1"/>
</dbReference>
<keyword evidence="2 13" id="KW-0812">Transmembrane</keyword>
<feature type="transmembrane region" description="Helical" evidence="13">
    <location>
        <begin position="513"/>
        <end position="534"/>
    </location>
</feature>
<comment type="similarity">
    <text evidence="11">Belongs to the TRAFAC class dynamin-like GTPase superfamily. GB1/RHD3 GTPase family.</text>
</comment>
<evidence type="ECO:0000256" key="10">
    <source>
        <dbReference type="ARBA" id="ARBA00049117"/>
    </source>
</evidence>
<accession>A0A267GJG4</accession>
<comment type="catalytic activity">
    <reaction evidence="10">
        <text>GTP + H2O = GDP + phosphate + H(+)</text>
        <dbReference type="Rhea" id="RHEA:19669"/>
        <dbReference type="ChEBI" id="CHEBI:15377"/>
        <dbReference type="ChEBI" id="CHEBI:15378"/>
        <dbReference type="ChEBI" id="CHEBI:37565"/>
        <dbReference type="ChEBI" id="CHEBI:43474"/>
        <dbReference type="ChEBI" id="CHEBI:58189"/>
    </reaction>
    <physiologicalReaction direction="left-to-right" evidence="10">
        <dbReference type="Rhea" id="RHEA:19670"/>
    </physiologicalReaction>
</comment>
<gene>
    <name evidence="15" type="ORF">BOX15_Mlig001564g2</name>
</gene>
<dbReference type="InterPro" id="IPR015894">
    <property type="entry name" value="Guanylate-bd_N"/>
</dbReference>
<dbReference type="InterPro" id="IPR030386">
    <property type="entry name" value="G_GB1_RHD3_dom"/>
</dbReference>
<evidence type="ECO:0000256" key="12">
    <source>
        <dbReference type="SAM" id="MobiDB-lite"/>
    </source>
</evidence>
<dbReference type="FunFam" id="1.20.58.420:FF:000001">
    <property type="entry name" value="Atlastin-1 isoform 1"/>
    <property type="match status" value="1"/>
</dbReference>
<dbReference type="GO" id="GO:0005525">
    <property type="term" value="F:GTP binding"/>
    <property type="evidence" value="ECO:0007669"/>
    <property type="project" value="UniProtKB-KW"/>
</dbReference>
<dbReference type="PROSITE" id="PS51715">
    <property type="entry name" value="G_GB1_RHD3"/>
    <property type="match status" value="1"/>
</dbReference>
<dbReference type="AlphaFoldDB" id="A0A267GJG4"/>
<keyword evidence="9 13" id="KW-0472">Membrane</keyword>
<sequence length="603" mass="67025">CRNVSANKLELSLSTAIKKADSATMSSEANEHPVSHDHHKQQQLAAMDGPAAVPRPIQIVTATYGEDGKGKFDLDLPALEQLLLNDRIRDHRVAVVSVAGAFRKGKSFLLNYFLRYLACISDTDGGGLAGSCGAEDWLGSSSQPLRGFSWRGGSERDTTGILLWSEPFLVTLAGGEKVAVLLMDTQGAFDSQSTVRDCATVFALSTMLSSVQIYNLSTNIQEDDLQHLQLFTEYGKLAQESLESAGAPFQHLLFLVRDWSYPYEHGFGEEGGRALLEKRLLINDKQHHELQQLRRHIRQCFDDISCFLLPHPGLDVATDPTFDGRLSAIHPQFVAQLRLLVPRLLAPANLVVKRINGADVTCQELLHYFKAYMPIYQGDDLPQPKTMLMATAEANNLAAVAASRTVYTGLMEEVCGGERPYVAPDKLLDEHRRCVDDSLVWFRKLRKMGGPEFSAQYEEQLSLDCDEAFEMYRAHNQSKNVYVGMRTLSVLFSALLLCYFLAGFLDFIGLDPLANLCTWMVWVLIVALITWCYVRHSGNYLDLGHHIDAFANLLWDKIGCPLYVTVTQKAAEQAVGFNMAGRQRQRSSSSSSAVPAVGRPKRD</sequence>
<protein>
    <recommendedName>
        <fullName evidence="14">GB1/RHD3-type G domain-containing protein</fullName>
    </recommendedName>
</protein>
<feature type="compositionally biased region" description="Low complexity" evidence="12">
    <location>
        <begin position="586"/>
        <end position="603"/>
    </location>
</feature>
<evidence type="ECO:0000256" key="6">
    <source>
        <dbReference type="ARBA" id="ARBA00022842"/>
    </source>
</evidence>
<feature type="region of interest" description="Disordered" evidence="12">
    <location>
        <begin position="581"/>
        <end position="603"/>
    </location>
</feature>
<dbReference type="GO" id="GO:0005789">
    <property type="term" value="C:endoplasmic reticulum membrane"/>
    <property type="evidence" value="ECO:0007669"/>
    <property type="project" value="UniProtKB-SubCell"/>
</dbReference>
<evidence type="ECO:0000256" key="9">
    <source>
        <dbReference type="ARBA" id="ARBA00023136"/>
    </source>
</evidence>
<keyword evidence="16" id="KW-1185">Reference proteome</keyword>
<evidence type="ECO:0000256" key="8">
    <source>
        <dbReference type="ARBA" id="ARBA00023134"/>
    </source>
</evidence>
<dbReference type="Pfam" id="PF02263">
    <property type="entry name" value="GBP"/>
    <property type="match status" value="1"/>
</dbReference>
<reference evidence="15 16" key="1">
    <citation type="submission" date="2017-06" db="EMBL/GenBank/DDBJ databases">
        <title>A platform for efficient transgenesis in Macrostomum lignano, a flatworm model organism for stem cell research.</title>
        <authorList>
            <person name="Berezikov E."/>
        </authorList>
    </citation>
    <scope>NUCLEOTIDE SEQUENCE [LARGE SCALE GENOMIC DNA]</scope>
    <source>
        <strain evidence="15">DV1</strain>
        <tissue evidence="15">Whole organism</tissue>
    </source>
</reference>
<keyword evidence="7 13" id="KW-1133">Transmembrane helix</keyword>
<evidence type="ECO:0000256" key="11">
    <source>
        <dbReference type="PROSITE-ProRule" id="PRU01052"/>
    </source>
</evidence>
<evidence type="ECO:0000259" key="14">
    <source>
        <dbReference type="PROSITE" id="PS51715"/>
    </source>
</evidence>
<dbReference type="OrthoDB" id="7788754at2759"/>
<keyword evidence="5" id="KW-0256">Endoplasmic reticulum</keyword>
<evidence type="ECO:0000256" key="2">
    <source>
        <dbReference type="ARBA" id="ARBA00022692"/>
    </source>
</evidence>
<evidence type="ECO:0000256" key="1">
    <source>
        <dbReference type="ARBA" id="ARBA00004477"/>
    </source>
</evidence>
<feature type="domain" description="GB1/RHD3-type G" evidence="14">
    <location>
        <begin position="90"/>
        <end position="349"/>
    </location>
</feature>
<dbReference type="Gene3D" id="3.40.50.300">
    <property type="entry name" value="P-loop containing nucleotide triphosphate hydrolases"/>
    <property type="match status" value="1"/>
</dbReference>
<evidence type="ECO:0000313" key="15">
    <source>
        <dbReference type="EMBL" id="PAA86193.1"/>
    </source>
</evidence>
<dbReference type="InterPro" id="IPR027417">
    <property type="entry name" value="P-loop_NTPase"/>
</dbReference>
<keyword evidence="4" id="KW-0378">Hydrolase</keyword>
<evidence type="ECO:0000256" key="7">
    <source>
        <dbReference type="ARBA" id="ARBA00022989"/>
    </source>
</evidence>
<keyword evidence="8" id="KW-0342">GTP-binding</keyword>
<evidence type="ECO:0000256" key="3">
    <source>
        <dbReference type="ARBA" id="ARBA00022741"/>
    </source>
</evidence>
<feature type="transmembrane region" description="Helical" evidence="13">
    <location>
        <begin position="488"/>
        <end position="507"/>
    </location>
</feature>
<dbReference type="EMBL" id="NIVC01000291">
    <property type="protein sequence ID" value="PAA86193.1"/>
    <property type="molecule type" value="Genomic_DNA"/>
</dbReference>
<dbReference type="STRING" id="282301.A0A267GJG4"/>
<keyword evidence="3" id="KW-0547">Nucleotide-binding</keyword>
<organism evidence="15 16">
    <name type="scientific">Macrostomum lignano</name>
    <dbReference type="NCBI Taxonomy" id="282301"/>
    <lineage>
        <taxon>Eukaryota</taxon>
        <taxon>Metazoa</taxon>
        <taxon>Spiralia</taxon>
        <taxon>Lophotrochozoa</taxon>
        <taxon>Platyhelminthes</taxon>
        <taxon>Rhabditophora</taxon>
        <taxon>Macrostomorpha</taxon>
        <taxon>Macrostomida</taxon>
        <taxon>Macrostomidae</taxon>
        <taxon>Macrostomum</taxon>
    </lineage>
</organism>
<dbReference type="CDD" id="cd01851">
    <property type="entry name" value="GBP"/>
    <property type="match status" value="1"/>
</dbReference>
<dbReference type="SUPFAM" id="SSF48340">
    <property type="entry name" value="Interferon-induced guanylate-binding protein 1 (GBP1), C-terminal domain"/>
    <property type="match status" value="1"/>
</dbReference>
<evidence type="ECO:0000256" key="4">
    <source>
        <dbReference type="ARBA" id="ARBA00022801"/>
    </source>
</evidence>
<comment type="caution">
    <text evidence="15">The sequence shown here is derived from an EMBL/GenBank/DDBJ whole genome shotgun (WGS) entry which is preliminary data.</text>
</comment>
<comment type="subcellular location">
    <subcellularLocation>
        <location evidence="1">Endoplasmic reticulum membrane</location>
        <topology evidence="1">Multi-pass membrane protein</topology>
    </subcellularLocation>
</comment>
<evidence type="ECO:0000313" key="16">
    <source>
        <dbReference type="Proteomes" id="UP000215902"/>
    </source>
</evidence>